<dbReference type="RefSeq" id="WP_189024231.1">
    <property type="nucleotide sequence ID" value="NZ_BMKR01000006.1"/>
</dbReference>
<dbReference type="EMBL" id="BMKR01000006">
    <property type="protein sequence ID" value="GGF74232.1"/>
    <property type="molecule type" value="Genomic_DNA"/>
</dbReference>
<evidence type="ECO:0000313" key="2">
    <source>
        <dbReference type="EMBL" id="GGF74232.1"/>
    </source>
</evidence>
<dbReference type="AlphaFoldDB" id="A0A917C6C2"/>
<name>A0A917C6C2_9BACL</name>
<gene>
    <name evidence="2" type="ORF">GCM10010912_19350</name>
</gene>
<reference evidence="2" key="2">
    <citation type="submission" date="2020-09" db="EMBL/GenBank/DDBJ databases">
        <authorList>
            <person name="Sun Q."/>
            <person name="Zhou Y."/>
        </authorList>
    </citation>
    <scope>NUCLEOTIDE SEQUENCE</scope>
    <source>
        <strain evidence="2">CGMCC 1.16134</strain>
    </source>
</reference>
<evidence type="ECO:0000256" key="1">
    <source>
        <dbReference type="SAM" id="MobiDB-lite"/>
    </source>
</evidence>
<organism evidence="2 3">
    <name type="scientific">Paenibacillus albidus</name>
    <dbReference type="NCBI Taxonomy" id="2041023"/>
    <lineage>
        <taxon>Bacteria</taxon>
        <taxon>Bacillati</taxon>
        <taxon>Bacillota</taxon>
        <taxon>Bacilli</taxon>
        <taxon>Bacillales</taxon>
        <taxon>Paenibacillaceae</taxon>
        <taxon>Paenibacillus</taxon>
    </lineage>
</organism>
<accession>A0A917C6C2</accession>
<reference evidence="2" key="1">
    <citation type="journal article" date="2014" name="Int. J. Syst. Evol. Microbiol.">
        <title>Complete genome sequence of Corynebacterium casei LMG S-19264T (=DSM 44701T), isolated from a smear-ripened cheese.</title>
        <authorList>
            <consortium name="US DOE Joint Genome Institute (JGI-PGF)"/>
            <person name="Walter F."/>
            <person name="Albersmeier A."/>
            <person name="Kalinowski J."/>
            <person name="Ruckert C."/>
        </authorList>
    </citation>
    <scope>NUCLEOTIDE SEQUENCE</scope>
    <source>
        <strain evidence="2">CGMCC 1.16134</strain>
    </source>
</reference>
<sequence>METTVCPWCHTEIVWDEEFGPEEYCPHCNNELSGYRTVNISRDDLEDELEVKEDEDAEPATDEDLWGDSDKDSVVPIFNTLDQFRDEYDLTMYESNTAAILAAQEEAPECPQCHELLLLAGTQKVDSFEPSAPPALGGPVLKAPFSMQVYVCPSCFHVQQSLAQEDRIQLVRNLSTGRS</sequence>
<protein>
    <submittedName>
        <fullName evidence="2">Uncharacterized protein</fullName>
    </submittedName>
</protein>
<dbReference type="Proteomes" id="UP000637643">
    <property type="component" value="Unassembled WGS sequence"/>
</dbReference>
<feature type="region of interest" description="Disordered" evidence="1">
    <location>
        <begin position="50"/>
        <end position="69"/>
    </location>
</feature>
<feature type="compositionally biased region" description="Acidic residues" evidence="1">
    <location>
        <begin position="50"/>
        <end position="67"/>
    </location>
</feature>
<evidence type="ECO:0000313" key="3">
    <source>
        <dbReference type="Proteomes" id="UP000637643"/>
    </source>
</evidence>
<comment type="caution">
    <text evidence="2">The sequence shown here is derived from an EMBL/GenBank/DDBJ whole genome shotgun (WGS) entry which is preliminary data.</text>
</comment>
<proteinExistence type="predicted"/>
<keyword evidence="3" id="KW-1185">Reference proteome</keyword>